<feature type="binding site" evidence="7">
    <location>
        <position position="270"/>
    </location>
    <ligand>
        <name>Mn(2+)</name>
        <dbReference type="ChEBI" id="CHEBI:29035"/>
        <label>1</label>
    </ligand>
</feature>
<feature type="active site" evidence="7">
    <location>
        <position position="277"/>
    </location>
</feature>
<dbReference type="Pfam" id="PF02789">
    <property type="entry name" value="Peptidase_M17_N"/>
    <property type="match status" value="1"/>
</dbReference>
<dbReference type="NCBIfam" id="NF002073">
    <property type="entry name" value="PRK00913.1-2"/>
    <property type="match status" value="1"/>
</dbReference>
<dbReference type="Pfam" id="PF00883">
    <property type="entry name" value="Peptidase_M17"/>
    <property type="match status" value="1"/>
</dbReference>
<dbReference type="PANTHER" id="PTHR11963:SF23">
    <property type="entry name" value="CYTOSOL AMINOPEPTIDASE"/>
    <property type="match status" value="1"/>
</dbReference>
<name>A0A1F7W4T8_9BACT</name>
<dbReference type="SUPFAM" id="SSF53187">
    <property type="entry name" value="Zn-dependent exopeptidases"/>
    <property type="match status" value="1"/>
</dbReference>
<dbReference type="NCBIfam" id="NF002083">
    <property type="entry name" value="PRK00913.3-5"/>
    <property type="match status" value="1"/>
</dbReference>
<feature type="binding site" evidence="7">
    <location>
        <position position="349"/>
    </location>
    <ligand>
        <name>Mn(2+)</name>
        <dbReference type="ChEBI" id="CHEBI:29035"/>
        <label>2</label>
    </ligand>
</feature>
<dbReference type="EC" id="3.4.11.1" evidence="7"/>
<gene>
    <name evidence="7" type="primary">pepA</name>
    <name evidence="9" type="ORF">A2318_03265</name>
</gene>
<evidence type="ECO:0000313" key="10">
    <source>
        <dbReference type="Proteomes" id="UP000177331"/>
    </source>
</evidence>
<comment type="catalytic activity">
    <reaction evidence="2 7">
        <text>Release of an N-terminal amino acid, preferentially leucine, but not glutamic or aspartic acids.</text>
        <dbReference type="EC" id="3.4.11.10"/>
    </reaction>
</comment>
<dbReference type="NCBIfam" id="NF002074">
    <property type="entry name" value="PRK00913.1-4"/>
    <property type="match status" value="1"/>
</dbReference>
<feature type="binding site" evidence="7">
    <location>
        <position position="288"/>
    </location>
    <ligand>
        <name>Mn(2+)</name>
        <dbReference type="ChEBI" id="CHEBI:29035"/>
        <label>2</label>
    </ligand>
</feature>
<organism evidence="9 10">
    <name type="scientific">Candidatus Uhrbacteria bacterium RIFOXYB2_FULL_45_11</name>
    <dbReference type="NCBI Taxonomy" id="1802421"/>
    <lineage>
        <taxon>Bacteria</taxon>
        <taxon>Candidatus Uhriibacteriota</taxon>
    </lineage>
</organism>
<dbReference type="EMBL" id="MGFD01000035">
    <property type="protein sequence ID" value="OGL97833.1"/>
    <property type="molecule type" value="Genomic_DNA"/>
</dbReference>
<dbReference type="GO" id="GO:0006508">
    <property type="term" value="P:proteolysis"/>
    <property type="evidence" value="ECO:0007669"/>
    <property type="project" value="UniProtKB-KW"/>
</dbReference>
<dbReference type="Gene3D" id="3.40.630.10">
    <property type="entry name" value="Zn peptidases"/>
    <property type="match status" value="1"/>
</dbReference>
<dbReference type="InterPro" id="IPR043472">
    <property type="entry name" value="Macro_dom-like"/>
</dbReference>
<feature type="binding site" evidence="7">
    <location>
        <position position="347"/>
    </location>
    <ligand>
        <name>Mn(2+)</name>
        <dbReference type="ChEBI" id="CHEBI:29035"/>
        <label>1</label>
    </ligand>
</feature>
<accession>A0A1F7W4T8</accession>
<comment type="caution">
    <text evidence="9">The sequence shown here is derived from an EMBL/GenBank/DDBJ whole genome shotgun (WGS) entry which is preliminary data.</text>
</comment>
<evidence type="ECO:0000256" key="6">
    <source>
        <dbReference type="ARBA" id="ARBA00022801"/>
    </source>
</evidence>
<keyword evidence="6 7" id="KW-0378">Hydrolase</keyword>
<evidence type="ECO:0000256" key="2">
    <source>
        <dbReference type="ARBA" id="ARBA00000967"/>
    </source>
</evidence>
<dbReference type="AlphaFoldDB" id="A0A1F7W4T8"/>
<dbReference type="Proteomes" id="UP000177331">
    <property type="component" value="Unassembled WGS sequence"/>
</dbReference>
<dbReference type="InterPro" id="IPR023042">
    <property type="entry name" value="Peptidase_M17_leu_NH2_pept"/>
</dbReference>
<dbReference type="GO" id="GO:0030145">
    <property type="term" value="F:manganese ion binding"/>
    <property type="evidence" value="ECO:0007669"/>
    <property type="project" value="UniProtKB-UniRule"/>
</dbReference>
<comment type="function">
    <text evidence="7">Presumably involved in the processing and regular turnover of intracellular proteins. Catalyzes the removal of unsubstituted N-terminal amino acids from various peptides.</text>
</comment>
<keyword evidence="7" id="KW-0963">Cytoplasm</keyword>
<reference evidence="9 10" key="1">
    <citation type="journal article" date="2016" name="Nat. Commun.">
        <title>Thousands of microbial genomes shed light on interconnected biogeochemical processes in an aquifer system.</title>
        <authorList>
            <person name="Anantharaman K."/>
            <person name="Brown C.T."/>
            <person name="Hug L.A."/>
            <person name="Sharon I."/>
            <person name="Castelle C.J."/>
            <person name="Probst A.J."/>
            <person name="Thomas B.C."/>
            <person name="Singh A."/>
            <person name="Wilkins M.J."/>
            <person name="Karaoz U."/>
            <person name="Brodie E.L."/>
            <person name="Williams K.H."/>
            <person name="Hubbard S.S."/>
            <person name="Banfield J.F."/>
        </authorList>
    </citation>
    <scope>NUCLEOTIDE SEQUENCE [LARGE SCALE GENOMIC DNA]</scope>
</reference>
<dbReference type="PRINTS" id="PR00481">
    <property type="entry name" value="LAMNOPPTDASE"/>
</dbReference>
<evidence type="ECO:0000313" key="9">
    <source>
        <dbReference type="EMBL" id="OGL97833.1"/>
    </source>
</evidence>
<evidence type="ECO:0000256" key="4">
    <source>
        <dbReference type="ARBA" id="ARBA00022438"/>
    </source>
</evidence>
<dbReference type="InterPro" id="IPR000819">
    <property type="entry name" value="Peptidase_M17_C"/>
</dbReference>
<dbReference type="GO" id="GO:0005737">
    <property type="term" value="C:cytoplasm"/>
    <property type="evidence" value="ECO:0007669"/>
    <property type="project" value="UniProtKB-SubCell"/>
</dbReference>
<sequence>MEIRIKKSDGVSETGDVFVVGVYQDKTTFASSTFSKKMDDFLGGLLTQIAKEESFRGKANQVLWARSNDAVRSKRVLLIGLGKKDECTLETIRQASATALCAIKQTTTKSVACLLFGDGLDVRERAHAMIEGIRLADYGFGRYKKEKKAHIKTFDLLVEDGRDLLAAKKGMELAEQFVKGTLFVRDLVNTPGLHMAPQHLVDEAKLIAKNNKEIKVKVFDEEKLKKMGAGGILCVSQGSDHPSFLVHMTYTPATKAKKRIALVGKGVTFDSGGLSLKPADYMMTMKCDMAGAADVLGVFAVIAKIAPKVEVHGIFATVENMPSSKAIRPGDVIEIMNKKTVEVLNTDAEGRLILADALVYATRQKPDAIIDLATLTGACVVALGEEISGVMSNTPALANAILTAAASAGEKMWELPLEKNYRKLIQGDIGDIKNIGGRYGGALTAGLFLQEFVDKTPWAHLDIAGPAFAERDINAYERKGATGHGVRTLLKYLLSF</sequence>
<evidence type="ECO:0000256" key="5">
    <source>
        <dbReference type="ARBA" id="ARBA00022670"/>
    </source>
</evidence>
<evidence type="ECO:0000256" key="7">
    <source>
        <dbReference type="HAMAP-Rule" id="MF_00181"/>
    </source>
</evidence>
<dbReference type="GO" id="GO:0070006">
    <property type="term" value="F:metalloaminopeptidase activity"/>
    <property type="evidence" value="ECO:0007669"/>
    <property type="project" value="InterPro"/>
</dbReference>
<comment type="catalytic activity">
    <reaction evidence="1 7">
        <text>Release of an N-terminal amino acid, Xaa-|-Yaa-, in which Xaa is preferably Leu, but may be other amino acids including Pro although not Arg or Lys, and Yaa may be Pro. Amino acid amides and methyl esters are also readily hydrolyzed, but rates on arylamides are exceedingly low.</text>
        <dbReference type="EC" id="3.4.11.1"/>
    </reaction>
</comment>
<keyword evidence="7" id="KW-0479">Metal-binding</keyword>
<dbReference type="HAMAP" id="MF_00181">
    <property type="entry name" value="Cytosol_peptidase_M17"/>
    <property type="match status" value="1"/>
</dbReference>
<dbReference type="EC" id="3.4.11.10" evidence="7"/>
<feature type="domain" description="Cytosol aminopeptidase" evidence="8">
    <location>
        <begin position="345"/>
        <end position="352"/>
    </location>
</feature>
<keyword evidence="5 7" id="KW-0645">Protease</keyword>
<evidence type="ECO:0000259" key="8">
    <source>
        <dbReference type="PROSITE" id="PS00631"/>
    </source>
</evidence>
<dbReference type="PANTHER" id="PTHR11963">
    <property type="entry name" value="LEUCINE AMINOPEPTIDASE-RELATED"/>
    <property type="match status" value="1"/>
</dbReference>
<comment type="cofactor">
    <cofactor evidence="7">
        <name>Mn(2+)</name>
        <dbReference type="ChEBI" id="CHEBI:29035"/>
    </cofactor>
    <text evidence="7">Binds 2 manganese ions per subunit.</text>
</comment>
<dbReference type="Gene3D" id="3.40.220.10">
    <property type="entry name" value="Leucine Aminopeptidase, subunit E, domain 1"/>
    <property type="match status" value="1"/>
</dbReference>
<feature type="active site" evidence="7">
    <location>
        <position position="351"/>
    </location>
</feature>
<comment type="similarity">
    <text evidence="3 7">Belongs to the peptidase M17 family.</text>
</comment>
<dbReference type="InterPro" id="IPR008283">
    <property type="entry name" value="Peptidase_M17_N"/>
</dbReference>
<proteinExistence type="inferred from homology"/>
<dbReference type="STRING" id="1802421.A2318_03265"/>
<keyword evidence="7" id="KW-0464">Manganese</keyword>
<feature type="binding site" evidence="7">
    <location>
        <position position="270"/>
    </location>
    <ligand>
        <name>Mn(2+)</name>
        <dbReference type="ChEBI" id="CHEBI:29035"/>
        <label>2</label>
    </ligand>
</feature>
<protein>
    <recommendedName>
        <fullName evidence="7">Probable cytosol aminopeptidase</fullName>
        <ecNumber evidence="7">3.4.11.1</ecNumber>
    </recommendedName>
    <alternativeName>
        <fullName evidence="7">Leucine aminopeptidase</fullName>
        <shortName evidence="7">LAP</shortName>
        <ecNumber evidence="7">3.4.11.10</ecNumber>
    </alternativeName>
    <alternativeName>
        <fullName evidence="7">Leucyl aminopeptidase</fullName>
    </alternativeName>
</protein>
<dbReference type="CDD" id="cd00433">
    <property type="entry name" value="Peptidase_M17"/>
    <property type="match status" value="1"/>
</dbReference>
<dbReference type="SUPFAM" id="SSF52949">
    <property type="entry name" value="Macro domain-like"/>
    <property type="match status" value="1"/>
</dbReference>
<dbReference type="PROSITE" id="PS00631">
    <property type="entry name" value="CYTOSOL_AP"/>
    <property type="match status" value="1"/>
</dbReference>
<keyword evidence="4 7" id="KW-0031">Aminopeptidase</keyword>
<comment type="subcellular location">
    <subcellularLocation>
        <location evidence="7">Cytoplasm</location>
    </subcellularLocation>
</comment>
<feature type="binding site" evidence="7">
    <location>
        <position position="349"/>
    </location>
    <ligand>
        <name>Mn(2+)</name>
        <dbReference type="ChEBI" id="CHEBI:29035"/>
        <label>1</label>
    </ligand>
</feature>
<dbReference type="InterPro" id="IPR011356">
    <property type="entry name" value="Leucine_aapep/pepB"/>
</dbReference>
<feature type="binding site" evidence="7">
    <location>
        <position position="265"/>
    </location>
    <ligand>
        <name>Mn(2+)</name>
        <dbReference type="ChEBI" id="CHEBI:29035"/>
        <label>2</label>
    </ligand>
</feature>
<evidence type="ECO:0000256" key="1">
    <source>
        <dbReference type="ARBA" id="ARBA00000135"/>
    </source>
</evidence>
<evidence type="ECO:0000256" key="3">
    <source>
        <dbReference type="ARBA" id="ARBA00009528"/>
    </source>
</evidence>